<name>A0A3M6W5Q5_HORWE</name>
<sequence>MCCAAPSLSPSRHFHLTMFPTYLVPSLPFRRRQSSTDSNATSTTSTISSSPPTTDPFLTGHASHLRCARCAADLALSSQIISKGFTGRHGRAYLVAPSASAISAAPPLNLHTAKAKNAALPNLPNTYTHKPVPRQLVTGAHTVGDISCAQCGSVLGWKYVAAEEEAQRYKVGKFILETKRVCRSSTWENEDDEGGMADAAAEGLQRRRDSVDDRQQRRRRRSSYGVHPPPDEVSRPFPDDDVEFDSQDEDECEDLFLGVWTPQLAAKRRKAKMFARCEEEGDGF</sequence>
<evidence type="ECO:0000256" key="3">
    <source>
        <dbReference type="ARBA" id="ARBA00022833"/>
    </source>
</evidence>
<feature type="compositionally biased region" description="Basic and acidic residues" evidence="4">
    <location>
        <begin position="229"/>
        <end position="238"/>
    </location>
</feature>
<evidence type="ECO:0000256" key="1">
    <source>
        <dbReference type="ARBA" id="ARBA00005613"/>
    </source>
</evidence>
<keyword evidence="3" id="KW-0862">Zinc</keyword>
<dbReference type="InterPro" id="IPR034751">
    <property type="entry name" value="Yippee"/>
</dbReference>
<feature type="region of interest" description="Disordered" evidence="4">
    <location>
        <begin position="186"/>
        <end position="249"/>
    </location>
</feature>
<feature type="region of interest" description="Disordered" evidence="4">
    <location>
        <begin position="32"/>
        <end position="55"/>
    </location>
</feature>
<dbReference type="InterPro" id="IPR004910">
    <property type="entry name" value="Yippee/Mis18/Cereblon"/>
</dbReference>
<proteinExistence type="inferred from homology"/>
<organism evidence="6 7">
    <name type="scientific">Hortaea werneckii</name>
    <name type="common">Black yeast</name>
    <name type="synonym">Cladosporium werneckii</name>
    <dbReference type="NCBI Taxonomy" id="91943"/>
    <lineage>
        <taxon>Eukaryota</taxon>
        <taxon>Fungi</taxon>
        <taxon>Dikarya</taxon>
        <taxon>Ascomycota</taxon>
        <taxon>Pezizomycotina</taxon>
        <taxon>Dothideomycetes</taxon>
        <taxon>Dothideomycetidae</taxon>
        <taxon>Mycosphaerellales</taxon>
        <taxon>Teratosphaeriaceae</taxon>
        <taxon>Hortaea</taxon>
    </lineage>
</organism>
<evidence type="ECO:0000313" key="6">
    <source>
        <dbReference type="EMBL" id="RMX73550.1"/>
    </source>
</evidence>
<dbReference type="AlphaFoldDB" id="A0A3M6W5Q5"/>
<feature type="compositionally biased region" description="Low complexity" evidence="4">
    <location>
        <begin position="35"/>
        <end position="55"/>
    </location>
</feature>
<evidence type="ECO:0000256" key="4">
    <source>
        <dbReference type="SAM" id="MobiDB-lite"/>
    </source>
</evidence>
<dbReference type="VEuPathDB" id="FungiDB:BTJ68_01055"/>
<dbReference type="PROSITE" id="PS51792">
    <property type="entry name" value="YIPPEE"/>
    <property type="match status" value="1"/>
</dbReference>
<protein>
    <recommendedName>
        <fullName evidence="5">Yippee domain-containing protein</fullName>
    </recommendedName>
</protein>
<evidence type="ECO:0000313" key="7">
    <source>
        <dbReference type="Proteomes" id="UP000281245"/>
    </source>
</evidence>
<dbReference type="OrthoDB" id="6407410at2759"/>
<dbReference type="Pfam" id="PF03226">
    <property type="entry name" value="Yippee-Mis18"/>
    <property type="match status" value="1"/>
</dbReference>
<dbReference type="PANTHER" id="PTHR13848">
    <property type="entry name" value="PROTEIN YIPPEE-LIKE CG15309-RELATED"/>
    <property type="match status" value="1"/>
</dbReference>
<dbReference type="GO" id="GO:0046872">
    <property type="term" value="F:metal ion binding"/>
    <property type="evidence" value="ECO:0007669"/>
    <property type="project" value="UniProtKB-KW"/>
</dbReference>
<dbReference type="Proteomes" id="UP000281245">
    <property type="component" value="Unassembled WGS sequence"/>
</dbReference>
<feature type="compositionally biased region" description="Basic and acidic residues" evidence="4">
    <location>
        <begin position="204"/>
        <end position="215"/>
    </location>
</feature>
<feature type="compositionally biased region" description="Acidic residues" evidence="4">
    <location>
        <begin position="239"/>
        <end position="249"/>
    </location>
</feature>
<comment type="caution">
    <text evidence="6">The sequence shown here is derived from an EMBL/GenBank/DDBJ whole genome shotgun (WGS) entry which is preliminary data.</text>
</comment>
<comment type="similarity">
    <text evidence="1">Belongs to the yippee family.</text>
</comment>
<accession>A0A3M6W5Q5</accession>
<keyword evidence="2" id="KW-0479">Metal-binding</keyword>
<evidence type="ECO:0000259" key="5">
    <source>
        <dbReference type="PROSITE" id="PS51792"/>
    </source>
</evidence>
<dbReference type="InterPro" id="IPR039058">
    <property type="entry name" value="Yippee_fam"/>
</dbReference>
<gene>
    <name evidence="6" type="ORF">D0869_13490</name>
</gene>
<evidence type="ECO:0000256" key="2">
    <source>
        <dbReference type="ARBA" id="ARBA00022723"/>
    </source>
</evidence>
<feature type="domain" description="Yippee" evidence="5">
    <location>
        <begin position="63"/>
        <end position="185"/>
    </location>
</feature>
<reference evidence="6 7" key="1">
    <citation type="journal article" date="2018" name="BMC Genomics">
        <title>Genomic evidence for intraspecific hybridization in a clonal and extremely halotolerant yeast.</title>
        <authorList>
            <person name="Gostincar C."/>
            <person name="Stajich J.E."/>
            <person name="Zupancic J."/>
            <person name="Zalar P."/>
            <person name="Gunde-Cimerman N."/>
        </authorList>
    </citation>
    <scope>NUCLEOTIDE SEQUENCE [LARGE SCALE GENOMIC DNA]</scope>
    <source>
        <strain evidence="6 7">EXF-6656</strain>
    </source>
</reference>
<dbReference type="EMBL" id="QWIJ01001781">
    <property type="protein sequence ID" value="RMX73550.1"/>
    <property type="molecule type" value="Genomic_DNA"/>
</dbReference>